<reference evidence="2 3" key="1">
    <citation type="submission" date="2015-01" db="EMBL/GenBank/DDBJ databases">
        <title>The Genome Sequence of Capronia semiimmersa CBS27337.</title>
        <authorList>
            <consortium name="The Broad Institute Genomics Platform"/>
            <person name="Cuomo C."/>
            <person name="de Hoog S."/>
            <person name="Gorbushina A."/>
            <person name="Stielow B."/>
            <person name="Teixiera M."/>
            <person name="Abouelleil A."/>
            <person name="Chapman S.B."/>
            <person name="Priest M."/>
            <person name="Young S.K."/>
            <person name="Wortman J."/>
            <person name="Nusbaum C."/>
            <person name="Birren B."/>
        </authorList>
    </citation>
    <scope>NUCLEOTIDE SEQUENCE [LARGE SCALE GENOMIC DNA]</scope>
    <source>
        <strain evidence="2 3">CBS 27337</strain>
    </source>
</reference>
<dbReference type="EMBL" id="KN846962">
    <property type="protein sequence ID" value="KIW62915.1"/>
    <property type="molecule type" value="Genomic_DNA"/>
</dbReference>
<evidence type="ECO:0000256" key="1">
    <source>
        <dbReference type="SAM" id="MobiDB-lite"/>
    </source>
</evidence>
<dbReference type="HOGENOM" id="CLU_1875184_0_0_1"/>
<feature type="region of interest" description="Disordered" evidence="1">
    <location>
        <begin position="38"/>
        <end position="63"/>
    </location>
</feature>
<sequence>MAATGHQASGVEEVSASGESKLRALDDRGVHVAAGVVADNTGGLPRAHARPPSHSHDKQERNKFAKGEVARLLRLNAAAAKQGVQAERACEVLATVDPRHTLGSYVNKWQKTKSATTKADLDFEDPFPGLADSVAE</sequence>
<name>A0A0D2F7G1_9EURO</name>
<keyword evidence="3" id="KW-1185">Reference proteome</keyword>
<feature type="compositionally biased region" description="Low complexity" evidence="1">
    <location>
        <begin position="8"/>
        <end position="19"/>
    </location>
</feature>
<dbReference type="AlphaFoldDB" id="A0A0D2F7G1"/>
<evidence type="ECO:0000313" key="3">
    <source>
        <dbReference type="Proteomes" id="UP000054266"/>
    </source>
</evidence>
<gene>
    <name evidence="2" type="ORF">PV04_09803</name>
</gene>
<dbReference type="Proteomes" id="UP000054266">
    <property type="component" value="Unassembled WGS sequence"/>
</dbReference>
<proteinExistence type="predicted"/>
<protein>
    <submittedName>
        <fullName evidence="2">Uncharacterized protein</fullName>
    </submittedName>
</protein>
<evidence type="ECO:0000313" key="2">
    <source>
        <dbReference type="EMBL" id="KIW62915.1"/>
    </source>
</evidence>
<organism evidence="2 3">
    <name type="scientific">Phialophora macrospora</name>
    <dbReference type="NCBI Taxonomy" id="1851006"/>
    <lineage>
        <taxon>Eukaryota</taxon>
        <taxon>Fungi</taxon>
        <taxon>Dikarya</taxon>
        <taxon>Ascomycota</taxon>
        <taxon>Pezizomycotina</taxon>
        <taxon>Eurotiomycetes</taxon>
        <taxon>Chaetothyriomycetidae</taxon>
        <taxon>Chaetothyriales</taxon>
        <taxon>Herpotrichiellaceae</taxon>
        <taxon>Phialophora</taxon>
    </lineage>
</organism>
<feature type="region of interest" description="Disordered" evidence="1">
    <location>
        <begin position="1"/>
        <end position="22"/>
    </location>
</feature>
<feature type="compositionally biased region" description="Basic and acidic residues" evidence="1">
    <location>
        <begin position="54"/>
        <end position="63"/>
    </location>
</feature>
<feature type="region of interest" description="Disordered" evidence="1">
    <location>
        <begin position="114"/>
        <end position="136"/>
    </location>
</feature>
<accession>A0A0D2F7G1</accession>